<evidence type="ECO:0000313" key="14">
    <source>
        <dbReference type="EMBL" id="KAG7399126.1"/>
    </source>
</evidence>
<name>A0A8T1X0C2_9STRA</name>
<evidence type="ECO:0000256" key="4">
    <source>
        <dbReference type="ARBA" id="ARBA00022673"/>
    </source>
</evidence>
<evidence type="ECO:0000256" key="8">
    <source>
        <dbReference type="ARBA" id="ARBA00022989"/>
    </source>
</evidence>
<keyword evidence="2" id="KW-0813">Transport</keyword>
<accession>A0A8T1X0C2</accession>
<keyword evidence="12" id="KW-0407">Ion channel</keyword>
<evidence type="ECO:0000256" key="11">
    <source>
        <dbReference type="ARBA" id="ARBA00023180"/>
    </source>
</evidence>
<evidence type="ECO:0000256" key="12">
    <source>
        <dbReference type="ARBA" id="ARBA00023303"/>
    </source>
</evidence>
<evidence type="ECO:0000313" key="15">
    <source>
        <dbReference type="Proteomes" id="UP000693981"/>
    </source>
</evidence>
<keyword evidence="7" id="KW-0851">Voltage-gated channel</keyword>
<evidence type="ECO:0000256" key="9">
    <source>
        <dbReference type="ARBA" id="ARBA00023065"/>
    </source>
</evidence>
<keyword evidence="8" id="KW-1133">Transmembrane helix</keyword>
<evidence type="ECO:0000259" key="13">
    <source>
        <dbReference type="Pfam" id="PF00520"/>
    </source>
</evidence>
<keyword evidence="4" id="KW-0107">Calcium channel</keyword>
<evidence type="ECO:0000256" key="10">
    <source>
        <dbReference type="ARBA" id="ARBA00023136"/>
    </source>
</evidence>
<sequence length="158" mass="17560">MAPPASGATTPPLTKNSSLGTSMASKEKFGADYFIFHLLPRENWLRRTCARLVTHKYFERFIIGAIVANSVILGLSDFSVVDSSLNPASQGKKWKDGVLVDAYSFQNYIVQISEIPFTTAFTTECLIKMIAMGVQGKGSYQRDGWNVLDFFVVISRYS</sequence>
<dbReference type="EMBL" id="JAGDFL010000062">
    <property type="protein sequence ID" value="KAG7399126.1"/>
    <property type="molecule type" value="Genomic_DNA"/>
</dbReference>
<keyword evidence="9" id="KW-0406">Ion transport</keyword>
<keyword evidence="3" id="KW-0109">Calcium transport</keyword>
<dbReference type="GO" id="GO:0005891">
    <property type="term" value="C:voltage-gated calcium channel complex"/>
    <property type="evidence" value="ECO:0007669"/>
    <property type="project" value="TreeGrafter"/>
</dbReference>
<evidence type="ECO:0000256" key="2">
    <source>
        <dbReference type="ARBA" id="ARBA00022448"/>
    </source>
</evidence>
<dbReference type="InterPro" id="IPR050599">
    <property type="entry name" value="VDCC_alpha-1_subunit"/>
</dbReference>
<evidence type="ECO:0000256" key="6">
    <source>
        <dbReference type="ARBA" id="ARBA00022837"/>
    </source>
</evidence>
<comment type="subcellular location">
    <subcellularLocation>
        <location evidence="1">Membrane</location>
        <topology evidence="1">Multi-pass membrane protein</topology>
    </subcellularLocation>
</comment>
<gene>
    <name evidence="14" type="ORF">PHYBOEH_009704</name>
</gene>
<reference evidence="14" key="1">
    <citation type="submission" date="2021-02" db="EMBL/GenBank/DDBJ databases">
        <authorList>
            <person name="Palmer J.M."/>
        </authorList>
    </citation>
    <scope>NUCLEOTIDE SEQUENCE</scope>
    <source>
        <strain evidence="14">SCRP23</strain>
    </source>
</reference>
<dbReference type="AlphaFoldDB" id="A0A8T1X0C2"/>
<organism evidence="14 15">
    <name type="scientific">Phytophthora boehmeriae</name>
    <dbReference type="NCBI Taxonomy" id="109152"/>
    <lineage>
        <taxon>Eukaryota</taxon>
        <taxon>Sar</taxon>
        <taxon>Stramenopiles</taxon>
        <taxon>Oomycota</taxon>
        <taxon>Peronosporomycetes</taxon>
        <taxon>Peronosporales</taxon>
        <taxon>Peronosporaceae</taxon>
        <taxon>Phytophthora</taxon>
    </lineage>
</organism>
<evidence type="ECO:0000256" key="1">
    <source>
        <dbReference type="ARBA" id="ARBA00004141"/>
    </source>
</evidence>
<dbReference type="GO" id="GO:0098703">
    <property type="term" value="P:calcium ion import across plasma membrane"/>
    <property type="evidence" value="ECO:0007669"/>
    <property type="project" value="TreeGrafter"/>
</dbReference>
<keyword evidence="15" id="KW-1185">Reference proteome</keyword>
<protein>
    <recommendedName>
        <fullName evidence="13">Ion transport domain-containing protein</fullName>
    </recommendedName>
</protein>
<dbReference type="InterPro" id="IPR005821">
    <property type="entry name" value="Ion_trans_dom"/>
</dbReference>
<proteinExistence type="predicted"/>
<comment type="caution">
    <text evidence="14">The sequence shown here is derived from an EMBL/GenBank/DDBJ whole genome shotgun (WGS) entry which is preliminary data.</text>
</comment>
<dbReference type="OrthoDB" id="127343at2759"/>
<dbReference type="Pfam" id="PF00520">
    <property type="entry name" value="Ion_trans"/>
    <property type="match status" value="1"/>
</dbReference>
<evidence type="ECO:0000256" key="3">
    <source>
        <dbReference type="ARBA" id="ARBA00022568"/>
    </source>
</evidence>
<dbReference type="PANTHER" id="PTHR45628">
    <property type="entry name" value="VOLTAGE-DEPENDENT CALCIUM CHANNEL TYPE A SUBUNIT ALPHA-1"/>
    <property type="match status" value="1"/>
</dbReference>
<feature type="domain" description="Ion transport" evidence="13">
    <location>
        <begin position="55"/>
        <end position="154"/>
    </location>
</feature>
<keyword evidence="10" id="KW-0472">Membrane</keyword>
<keyword evidence="5" id="KW-0812">Transmembrane</keyword>
<keyword evidence="6" id="KW-0106">Calcium</keyword>
<evidence type="ECO:0000256" key="5">
    <source>
        <dbReference type="ARBA" id="ARBA00022692"/>
    </source>
</evidence>
<keyword evidence="11" id="KW-0325">Glycoprotein</keyword>
<dbReference type="PANTHER" id="PTHR45628:SF7">
    <property type="entry name" value="VOLTAGE-DEPENDENT CALCIUM CHANNEL TYPE A SUBUNIT ALPHA-1"/>
    <property type="match status" value="1"/>
</dbReference>
<dbReference type="GO" id="GO:0008331">
    <property type="term" value="F:high voltage-gated calcium channel activity"/>
    <property type="evidence" value="ECO:0007669"/>
    <property type="project" value="TreeGrafter"/>
</dbReference>
<evidence type="ECO:0000256" key="7">
    <source>
        <dbReference type="ARBA" id="ARBA00022882"/>
    </source>
</evidence>
<dbReference type="Proteomes" id="UP000693981">
    <property type="component" value="Unassembled WGS sequence"/>
</dbReference>